<feature type="region of interest" description="Disordered" evidence="1">
    <location>
        <begin position="79"/>
        <end position="102"/>
    </location>
</feature>
<dbReference type="InterPro" id="IPR001478">
    <property type="entry name" value="PDZ"/>
</dbReference>
<dbReference type="InterPro" id="IPR051342">
    <property type="entry name" value="PDZ_scaffold"/>
</dbReference>
<sequence>MEATPTEVQLLPEASLEAEDTSPVEVVSFPAAVCDRQSPCTTSGASPASPSWPPSPTSTRQPDEFASCGVLLLSRKLRDLERQTREAGDARRRSALDPSCLLTPPNTPLLINPVDKWTKGDGETAPWSSRVNASDEGGLVFECLAALEEDRSKSDCPGDKRFFDLKEEEQEEQEEQEDAQEEQEAVDLEDDINDEVFSLELERGEHGLGLALVDTRDTSTRVKGVFVRAVVPDSPAARCARLVPGDRILAVNGVPLLGLDYQSGKELIQSSGDRLRLLVARSDWMADC</sequence>
<feature type="region of interest" description="Disordered" evidence="1">
    <location>
        <begin position="36"/>
        <end position="64"/>
    </location>
</feature>
<evidence type="ECO:0000313" key="3">
    <source>
        <dbReference type="EMBL" id="TNN53954.1"/>
    </source>
</evidence>
<gene>
    <name evidence="3" type="primary">radil_4</name>
    <name evidence="3" type="ORF">EYF80_035852</name>
</gene>
<dbReference type="Proteomes" id="UP000314294">
    <property type="component" value="Unassembled WGS sequence"/>
</dbReference>
<dbReference type="PANTHER" id="PTHR19964:SF92">
    <property type="entry name" value="PATJ HOMOLOG"/>
    <property type="match status" value="1"/>
</dbReference>
<dbReference type="OrthoDB" id="8962620at2759"/>
<dbReference type="PANTHER" id="PTHR19964">
    <property type="entry name" value="MULTIPLE PDZ DOMAIN PROTEIN"/>
    <property type="match status" value="1"/>
</dbReference>
<evidence type="ECO:0000259" key="2">
    <source>
        <dbReference type="PROSITE" id="PS50106"/>
    </source>
</evidence>
<feature type="compositionally biased region" description="Basic and acidic residues" evidence="1">
    <location>
        <begin position="79"/>
        <end position="95"/>
    </location>
</feature>
<keyword evidence="4" id="KW-1185">Reference proteome</keyword>
<evidence type="ECO:0000256" key="1">
    <source>
        <dbReference type="SAM" id="MobiDB-lite"/>
    </source>
</evidence>
<dbReference type="InterPro" id="IPR041489">
    <property type="entry name" value="PDZ_6"/>
</dbReference>
<comment type="caution">
    <text evidence="3">The sequence shown here is derived from an EMBL/GenBank/DDBJ whole genome shotgun (WGS) entry which is preliminary data.</text>
</comment>
<dbReference type="Pfam" id="PF17820">
    <property type="entry name" value="PDZ_6"/>
    <property type="match status" value="1"/>
</dbReference>
<name>A0A4Z2GMD5_9TELE</name>
<feature type="region of interest" description="Disordered" evidence="1">
    <location>
        <begin position="167"/>
        <end position="186"/>
    </location>
</feature>
<organism evidence="3 4">
    <name type="scientific">Liparis tanakae</name>
    <name type="common">Tanaka's snailfish</name>
    <dbReference type="NCBI Taxonomy" id="230148"/>
    <lineage>
        <taxon>Eukaryota</taxon>
        <taxon>Metazoa</taxon>
        <taxon>Chordata</taxon>
        <taxon>Craniata</taxon>
        <taxon>Vertebrata</taxon>
        <taxon>Euteleostomi</taxon>
        <taxon>Actinopterygii</taxon>
        <taxon>Neopterygii</taxon>
        <taxon>Teleostei</taxon>
        <taxon>Neoteleostei</taxon>
        <taxon>Acanthomorphata</taxon>
        <taxon>Eupercaria</taxon>
        <taxon>Perciformes</taxon>
        <taxon>Cottioidei</taxon>
        <taxon>Cottales</taxon>
        <taxon>Liparidae</taxon>
        <taxon>Liparis</taxon>
    </lineage>
</organism>
<feature type="domain" description="PDZ" evidence="2">
    <location>
        <begin position="198"/>
        <end position="283"/>
    </location>
</feature>
<feature type="compositionally biased region" description="Low complexity" evidence="1">
    <location>
        <begin position="38"/>
        <end position="49"/>
    </location>
</feature>
<dbReference type="PROSITE" id="PS50106">
    <property type="entry name" value="PDZ"/>
    <property type="match status" value="1"/>
</dbReference>
<proteinExistence type="predicted"/>
<protein>
    <submittedName>
        <fullName evidence="3">Ras-associating and dilute domain-containing protein</fullName>
    </submittedName>
</protein>
<dbReference type="SUPFAM" id="SSF50156">
    <property type="entry name" value="PDZ domain-like"/>
    <property type="match status" value="1"/>
</dbReference>
<dbReference type="Gene3D" id="2.30.42.10">
    <property type="match status" value="1"/>
</dbReference>
<evidence type="ECO:0000313" key="4">
    <source>
        <dbReference type="Proteomes" id="UP000314294"/>
    </source>
</evidence>
<reference evidence="3 4" key="1">
    <citation type="submission" date="2019-03" db="EMBL/GenBank/DDBJ databases">
        <title>First draft genome of Liparis tanakae, snailfish: a comprehensive survey of snailfish specific genes.</title>
        <authorList>
            <person name="Kim W."/>
            <person name="Song I."/>
            <person name="Jeong J.-H."/>
            <person name="Kim D."/>
            <person name="Kim S."/>
            <person name="Ryu S."/>
            <person name="Song J.Y."/>
            <person name="Lee S.K."/>
        </authorList>
    </citation>
    <scope>NUCLEOTIDE SEQUENCE [LARGE SCALE GENOMIC DNA]</scope>
    <source>
        <tissue evidence="3">Muscle</tissue>
    </source>
</reference>
<accession>A0A4Z2GMD5</accession>
<dbReference type="AlphaFoldDB" id="A0A4Z2GMD5"/>
<dbReference type="InterPro" id="IPR036034">
    <property type="entry name" value="PDZ_sf"/>
</dbReference>
<feature type="region of interest" description="Disordered" evidence="1">
    <location>
        <begin position="1"/>
        <end position="23"/>
    </location>
</feature>
<dbReference type="EMBL" id="SRLO01000501">
    <property type="protein sequence ID" value="TNN53954.1"/>
    <property type="molecule type" value="Genomic_DNA"/>
</dbReference>
<dbReference type="SMART" id="SM00228">
    <property type="entry name" value="PDZ"/>
    <property type="match status" value="1"/>
</dbReference>